<sequence>MNHQYEGCTATILLIWFAQSKECFVQCANVGDSSCFVNVNGQQIMMTEDHRVTSMPERARLAKLGRPLKDGEARLSVFHYGNDSLLTLLIQFMQNLVDHIIFLFFFTFPPIASGLNISRMLGDKFLKEQDSRFSSEPYISQVVHITKACTAFALIASDGLWDVISVKKAVQLFLENRERFDIHDNDYAEKIANCILEEARMLRTKDNTSVIFLDFDTLRSDSGLIKS</sequence>
<evidence type="ECO:0000256" key="4">
    <source>
        <dbReference type="ARBA" id="ARBA00047761"/>
    </source>
</evidence>
<proteinExistence type="predicted"/>
<keyword evidence="3" id="KW-0904">Protein phosphatase</keyword>
<evidence type="ECO:0000256" key="5">
    <source>
        <dbReference type="ARBA" id="ARBA00048336"/>
    </source>
</evidence>
<accession>A0A6V7NTK4</accession>
<keyword evidence="2" id="KW-0378">Hydrolase</keyword>
<dbReference type="EMBL" id="LR862141">
    <property type="protein sequence ID" value="CAD1821852.1"/>
    <property type="molecule type" value="Genomic_DNA"/>
</dbReference>
<dbReference type="Pfam" id="PF00481">
    <property type="entry name" value="PP2C"/>
    <property type="match status" value="1"/>
</dbReference>
<dbReference type="InterPro" id="IPR015655">
    <property type="entry name" value="PP2C"/>
</dbReference>
<dbReference type="SUPFAM" id="SSF81606">
    <property type="entry name" value="PP2C-like"/>
    <property type="match status" value="1"/>
</dbReference>
<evidence type="ECO:0000256" key="1">
    <source>
        <dbReference type="ARBA" id="ARBA00013081"/>
    </source>
</evidence>
<dbReference type="AlphaFoldDB" id="A0A6V7NTK4"/>
<feature type="chain" id="PRO_5027921024" description="protein-serine/threonine phosphatase" evidence="6">
    <location>
        <begin position="21"/>
        <end position="227"/>
    </location>
</feature>
<comment type="catalytic activity">
    <reaction evidence="5">
        <text>O-phospho-L-threonyl-[protein] + H2O = L-threonyl-[protein] + phosphate</text>
        <dbReference type="Rhea" id="RHEA:47004"/>
        <dbReference type="Rhea" id="RHEA-COMP:11060"/>
        <dbReference type="Rhea" id="RHEA-COMP:11605"/>
        <dbReference type="ChEBI" id="CHEBI:15377"/>
        <dbReference type="ChEBI" id="CHEBI:30013"/>
        <dbReference type="ChEBI" id="CHEBI:43474"/>
        <dbReference type="ChEBI" id="CHEBI:61977"/>
        <dbReference type="EC" id="3.1.3.16"/>
    </reaction>
</comment>
<evidence type="ECO:0000259" key="7">
    <source>
        <dbReference type="PROSITE" id="PS51746"/>
    </source>
</evidence>
<feature type="domain" description="PPM-type phosphatase" evidence="7">
    <location>
        <begin position="1"/>
        <end position="215"/>
    </location>
</feature>
<dbReference type="PROSITE" id="PS51746">
    <property type="entry name" value="PPM_2"/>
    <property type="match status" value="1"/>
</dbReference>
<gene>
    <name evidence="8" type="ORF">CB5_LOCUS5063</name>
</gene>
<comment type="catalytic activity">
    <reaction evidence="4">
        <text>O-phospho-L-seryl-[protein] + H2O = L-seryl-[protein] + phosphate</text>
        <dbReference type="Rhea" id="RHEA:20629"/>
        <dbReference type="Rhea" id="RHEA-COMP:9863"/>
        <dbReference type="Rhea" id="RHEA-COMP:11604"/>
        <dbReference type="ChEBI" id="CHEBI:15377"/>
        <dbReference type="ChEBI" id="CHEBI:29999"/>
        <dbReference type="ChEBI" id="CHEBI:43474"/>
        <dbReference type="ChEBI" id="CHEBI:83421"/>
        <dbReference type="EC" id="3.1.3.16"/>
    </reaction>
</comment>
<dbReference type="InterPro" id="IPR036457">
    <property type="entry name" value="PPM-type-like_dom_sf"/>
</dbReference>
<evidence type="ECO:0000256" key="2">
    <source>
        <dbReference type="ARBA" id="ARBA00022801"/>
    </source>
</evidence>
<dbReference type="PANTHER" id="PTHR13832">
    <property type="entry name" value="PROTEIN PHOSPHATASE 2C"/>
    <property type="match status" value="1"/>
</dbReference>
<dbReference type="GO" id="GO:0004722">
    <property type="term" value="F:protein serine/threonine phosphatase activity"/>
    <property type="evidence" value="ECO:0007669"/>
    <property type="project" value="UniProtKB-EC"/>
</dbReference>
<evidence type="ECO:0000313" key="8">
    <source>
        <dbReference type="EMBL" id="CAD1821852.1"/>
    </source>
</evidence>
<evidence type="ECO:0000256" key="3">
    <source>
        <dbReference type="ARBA" id="ARBA00022912"/>
    </source>
</evidence>
<dbReference type="EC" id="3.1.3.16" evidence="1"/>
<dbReference type="CDD" id="cd00143">
    <property type="entry name" value="PP2Cc"/>
    <property type="match status" value="1"/>
</dbReference>
<evidence type="ECO:0000256" key="6">
    <source>
        <dbReference type="SAM" id="SignalP"/>
    </source>
</evidence>
<name>A0A6V7NTK4_ANACO</name>
<feature type="signal peptide" evidence="6">
    <location>
        <begin position="1"/>
        <end position="20"/>
    </location>
</feature>
<keyword evidence="6" id="KW-0732">Signal</keyword>
<dbReference type="Gene3D" id="3.60.40.10">
    <property type="entry name" value="PPM-type phosphatase domain"/>
    <property type="match status" value="1"/>
</dbReference>
<protein>
    <recommendedName>
        <fullName evidence="1">protein-serine/threonine phosphatase</fullName>
        <ecNumber evidence="1">3.1.3.16</ecNumber>
    </recommendedName>
</protein>
<dbReference type="PANTHER" id="PTHR13832:SF643">
    <property type="entry name" value="PROTEIN PHOSPHATASE 2C-RELATED"/>
    <property type="match status" value="1"/>
</dbReference>
<reference evidence="8" key="1">
    <citation type="submission" date="2020-07" db="EMBL/GenBank/DDBJ databases">
        <authorList>
            <person name="Lin J."/>
        </authorList>
    </citation>
    <scope>NUCLEOTIDE SEQUENCE</scope>
</reference>
<organism evidence="8">
    <name type="scientific">Ananas comosus var. bracteatus</name>
    <name type="common">red pineapple</name>
    <dbReference type="NCBI Taxonomy" id="296719"/>
    <lineage>
        <taxon>Eukaryota</taxon>
        <taxon>Viridiplantae</taxon>
        <taxon>Streptophyta</taxon>
        <taxon>Embryophyta</taxon>
        <taxon>Tracheophyta</taxon>
        <taxon>Spermatophyta</taxon>
        <taxon>Magnoliopsida</taxon>
        <taxon>Liliopsida</taxon>
        <taxon>Poales</taxon>
        <taxon>Bromeliaceae</taxon>
        <taxon>Bromelioideae</taxon>
        <taxon>Ananas</taxon>
    </lineage>
</organism>
<dbReference type="InterPro" id="IPR001932">
    <property type="entry name" value="PPM-type_phosphatase-like_dom"/>
</dbReference>